<comment type="caution">
    <text evidence="2">The sequence shown here is derived from an EMBL/GenBank/DDBJ whole genome shotgun (WGS) entry which is preliminary data.</text>
</comment>
<feature type="region of interest" description="Disordered" evidence="1">
    <location>
        <begin position="224"/>
        <end position="244"/>
    </location>
</feature>
<evidence type="ECO:0000313" key="2">
    <source>
        <dbReference type="EMBL" id="KIG12868.1"/>
    </source>
</evidence>
<reference evidence="2 3" key="1">
    <citation type="submission" date="2014-12" db="EMBL/GenBank/DDBJ databases">
        <title>Genome assembly of Enhygromyxa salina DSM 15201.</title>
        <authorList>
            <person name="Sharma G."/>
            <person name="Subramanian S."/>
        </authorList>
    </citation>
    <scope>NUCLEOTIDE SEQUENCE [LARGE SCALE GENOMIC DNA]</scope>
    <source>
        <strain evidence="2 3">DSM 15201</strain>
    </source>
</reference>
<organism evidence="2 3">
    <name type="scientific">Enhygromyxa salina</name>
    <dbReference type="NCBI Taxonomy" id="215803"/>
    <lineage>
        <taxon>Bacteria</taxon>
        <taxon>Pseudomonadati</taxon>
        <taxon>Myxococcota</taxon>
        <taxon>Polyangia</taxon>
        <taxon>Nannocystales</taxon>
        <taxon>Nannocystaceae</taxon>
        <taxon>Enhygromyxa</taxon>
    </lineage>
</organism>
<protein>
    <submittedName>
        <fullName evidence="2">Uncharacterized protein</fullName>
    </submittedName>
</protein>
<proteinExistence type="predicted"/>
<name>A0A0C1ZPC7_9BACT</name>
<sequence>MRAEHLIAICLPLAVLLGACDATESSEKTADAAASDASVTVATHDLEPGKTAASFQLQAVMELVKGYAVADAKALEAKLNDPEAKLNAVDLDEDGVTDFVEVVEVKSGGVTTLEFRVIPSTKQDKPPAQVGVVIATITFSVENNEKLVVHGAFTDHIDHHADIHVYHHEEPVVYEHGALVIAHGCFFHYIFVLEHEPYHGHHHYIVIEAPHAPHVDVHVHHKHKKHKKHKGHKGKAKGHYKGHGGHGVIVEW</sequence>
<accession>A0A0C1ZPC7</accession>
<dbReference type="Proteomes" id="UP000031599">
    <property type="component" value="Unassembled WGS sequence"/>
</dbReference>
<gene>
    <name evidence="2" type="ORF">DB30_00935</name>
</gene>
<dbReference type="EMBL" id="JMCC02000115">
    <property type="protein sequence ID" value="KIG12868.1"/>
    <property type="molecule type" value="Genomic_DNA"/>
</dbReference>
<dbReference type="PROSITE" id="PS51257">
    <property type="entry name" value="PROKAR_LIPOPROTEIN"/>
    <property type="match status" value="1"/>
</dbReference>
<dbReference type="RefSeq" id="WP_052556835.1">
    <property type="nucleotide sequence ID" value="NZ_JMCC02000115.1"/>
</dbReference>
<dbReference type="AlphaFoldDB" id="A0A0C1ZPC7"/>
<evidence type="ECO:0000256" key="1">
    <source>
        <dbReference type="SAM" id="MobiDB-lite"/>
    </source>
</evidence>
<evidence type="ECO:0000313" key="3">
    <source>
        <dbReference type="Proteomes" id="UP000031599"/>
    </source>
</evidence>